<sequence>MITADFYSIFYVGIMVILAVMNGIQLGASKGFPFRRFVNGFQVVVFMVVPAAFALGGQTSGFFFWTIMAFAMSVALDAVELTLIYCGKIKPKDSVKEPVSPTPAESQKKGRLGKK</sequence>
<gene>
    <name evidence="3" type="ORF">XD87_0459</name>
</gene>
<protein>
    <submittedName>
        <fullName evidence="3">Uncharacterized protein</fullName>
    </submittedName>
</protein>
<keyword evidence="2" id="KW-1133">Transmembrane helix</keyword>
<evidence type="ECO:0000256" key="2">
    <source>
        <dbReference type="SAM" id="Phobius"/>
    </source>
</evidence>
<feature type="transmembrane region" description="Helical" evidence="2">
    <location>
        <begin position="6"/>
        <end position="25"/>
    </location>
</feature>
<proteinExistence type="predicted"/>
<keyword evidence="2" id="KW-0472">Membrane</keyword>
<dbReference type="Proteomes" id="UP000053469">
    <property type="component" value="Unassembled WGS sequence"/>
</dbReference>
<dbReference type="AlphaFoldDB" id="A0A117LTP0"/>
<dbReference type="EMBL" id="LGGI01000074">
    <property type="protein sequence ID" value="KUK66834.1"/>
    <property type="molecule type" value="Genomic_DNA"/>
</dbReference>
<evidence type="ECO:0000313" key="3">
    <source>
        <dbReference type="EMBL" id="KUK66834.1"/>
    </source>
</evidence>
<comment type="caution">
    <text evidence="3">The sequence shown here is derived from an EMBL/GenBank/DDBJ whole genome shotgun (WGS) entry which is preliminary data.</text>
</comment>
<name>A0A117LTP0_9BACT</name>
<accession>A0A117LTP0</accession>
<feature type="transmembrane region" description="Helical" evidence="2">
    <location>
        <begin position="37"/>
        <end position="56"/>
    </location>
</feature>
<reference evidence="4" key="1">
    <citation type="journal article" date="2015" name="MBio">
        <title>Genome-Resolved Metagenomic Analysis Reveals Roles for Candidate Phyla and Other Microbial Community Members in Biogeochemical Transformations in Oil Reservoirs.</title>
        <authorList>
            <person name="Hu P."/>
            <person name="Tom L."/>
            <person name="Singh A."/>
            <person name="Thomas B.C."/>
            <person name="Baker B.J."/>
            <person name="Piceno Y.M."/>
            <person name="Andersen G.L."/>
            <person name="Banfield J.F."/>
        </authorList>
    </citation>
    <scope>NUCLEOTIDE SEQUENCE [LARGE SCALE GENOMIC DNA]</scope>
</reference>
<feature type="region of interest" description="Disordered" evidence="1">
    <location>
        <begin position="92"/>
        <end position="115"/>
    </location>
</feature>
<evidence type="ECO:0000313" key="4">
    <source>
        <dbReference type="Proteomes" id="UP000053469"/>
    </source>
</evidence>
<evidence type="ECO:0000256" key="1">
    <source>
        <dbReference type="SAM" id="MobiDB-lite"/>
    </source>
</evidence>
<keyword evidence="2" id="KW-0812">Transmembrane</keyword>
<organism evidence="3 4">
    <name type="scientific">candidate division WS6 bacterium 36_33</name>
    <dbReference type="NCBI Taxonomy" id="1641388"/>
    <lineage>
        <taxon>Bacteria</taxon>
        <taxon>Candidatus Dojkabacteria</taxon>
    </lineage>
</organism>
<feature type="non-terminal residue" evidence="3">
    <location>
        <position position="115"/>
    </location>
</feature>